<dbReference type="STRING" id="69960.SAMN05421720_109147"/>
<comment type="similarity">
    <text evidence="1 2">Belongs to the UPF0251 family.</text>
</comment>
<dbReference type="Proteomes" id="UP000199412">
    <property type="component" value="Unassembled WGS sequence"/>
</dbReference>
<dbReference type="PANTHER" id="PTHR37478:SF2">
    <property type="entry name" value="UPF0251 PROTEIN TK0562"/>
    <property type="match status" value="1"/>
</dbReference>
<dbReference type="EMBL" id="FNAP01000009">
    <property type="protein sequence ID" value="SDE65355.1"/>
    <property type="molecule type" value="Genomic_DNA"/>
</dbReference>
<dbReference type="OrthoDB" id="280278at2"/>
<dbReference type="Gene3D" id="1.10.10.10">
    <property type="entry name" value="Winged helix-like DNA-binding domain superfamily/Winged helix DNA-binding domain"/>
    <property type="match status" value="1"/>
</dbReference>
<gene>
    <name evidence="3" type="ORF">SAMN05421720_109147</name>
</gene>
<evidence type="ECO:0000313" key="4">
    <source>
        <dbReference type="Proteomes" id="UP000199412"/>
    </source>
</evidence>
<keyword evidence="4" id="KW-1185">Reference proteome</keyword>
<dbReference type="AlphaFoldDB" id="A0A1G7EPP5"/>
<dbReference type="PANTHER" id="PTHR37478">
    <property type="match status" value="1"/>
</dbReference>
<evidence type="ECO:0000313" key="3">
    <source>
        <dbReference type="EMBL" id="SDE65355.1"/>
    </source>
</evidence>
<accession>A0A1G7EPP5</accession>
<dbReference type="SUPFAM" id="SSF88659">
    <property type="entry name" value="Sigma3 and sigma4 domains of RNA polymerase sigma factors"/>
    <property type="match status" value="1"/>
</dbReference>
<organism evidence="3 4">
    <name type="scientific">Rhodospira trueperi</name>
    <dbReference type="NCBI Taxonomy" id="69960"/>
    <lineage>
        <taxon>Bacteria</taxon>
        <taxon>Pseudomonadati</taxon>
        <taxon>Pseudomonadota</taxon>
        <taxon>Alphaproteobacteria</taxon>
        <taxon>Rhodospirillales</taxon>
        <taxon>Rhodospirillaceae</taxon>
        <taxon>Rhodospira</taxon>
    </lineage>
</organism>
<keyword evidence="3" id="KW-0238">DNA-binding</keyword>
<evidence type="ECO:0000256" key="1">
    <source>
        <dbReference type="ARBA" id="ARBA00009350"/>
    </source>
</evidence>
<dbReference type="InterPro" id="IPR002852">
    <property type="entry name" value="UPF0251"/>
</dbReference>
<dbReference type="InterPro" id="IPR036388">
    <property type="entry name" value="WH-like_DNA-bd_sf"/>
</dbReference>
<dbReference type="HAMAP" id="MF_00674">
    <property type="entry name" value="UPF0251"/>
    <property type="match status" value="1"/>
</dbReference>
<sequence length="119" mass="13397">MPRPRKRRHIRIDPVVRFYKPQGVPMRQLRVITIKDEELEALSLADAKGLDQEEAAAFMNISRSTFSRILARARHAVAMALTQGAALEIRGGDFHLVLDEDEERTPPENTKGTHNAING</sequence>
<dbReference type="GO" id="GO:0003677">
    <property type="term" value="F:DNA binding"/>
    <property type="evidence" value="ECO:0007669"/>
    <property type="project" value="UniProtKB-KW"/>
</dbReference>
<dbReference type="InterPro" id="IPR013324">
    <property type="entry name" value="RNA_pol_sigma_r3/r4-like"/>
</dbReference>
<dbReference type="RefSeq" id="WP_092786920.1">
    <property type="nucleotide sequence ID" value="NZ_FNAP01000009.1"/>
</dbReference>
<reference evidence="3 4" key="1">
    <citation type="submission" date="2016-10" db="EMBL/GenBank/DDBJ databases">
        <authorList>
            <person name="de Groot N.N."/>
        </authorList>
    </citation>
    <scope>NUCLEOTIDE SEQUENCE [LARGE SCALE GENOMIC DNA]</scope>
    <source>
        <strain evidence="3 4">ATCC 700224</strain>
    </source>
</reference>
<proteinExistence type="inferred from homology"/>
<name>A0A1G7EPP5_9PROT</name>
<evidence type="ECO:0000256" key="2">
    <source>
        <dbReference type="HAMAP-Rule" id="MF_00674"/>
    </source>
</evidence>
<protein>
    <recommendedName>
        <fullName evidence="2">UPF0251 protein SAMN05421720_109147</fullName>
    </recommendedName>
</protein>
<dbReference type="Pfam" id="PF02001">
    <property type="entry name" value="DUF134"/>
    <property type="match status" value="1"/>
</dbReference>